<dbReference type="Proteomes" id="UP000243359">
    <property type="component" value="Chromosome I"/>
</dbReference>
<dbReference type="STRING" id="1392877.SAMN05216221_1304"/>
<dbReference type="EMBL" id="LT629751">
    <property type="protein sequence ID" value="SDS21206.1"/>
    <property type="molecule type" value="Genomic_DNA"/>
</dbReference>
<sequence>MIKFRGLPRPVYDETFTSWISRCGNAKHSRLPSLLDVRVSESISGGRFSHEDPDFDFESAYVLSAVRLIGVDLARIKCGFSPNTKWVLPWHQRKHYCPDCLIEDIRDGRNPSWRKSWCYAFSSHCQFHKRQLVEFSGKLSVDKAWDAFVEYVNFNNTSSETSSKWASVAPTKLRYLLHLKSLRLAGVGPSSCCKKDNILSTFDCFKILTQIFLQARTTRTPPGAARHLFFSGRLTINRSIFGYPDVLEIGALETNAHERMCGVILSGFILSFYSKKDLELAGGIYSYTGYHFPEDKYRLGFLAFDLASQQDYLYVKSLFDKIPSSILNDIKRFIEGIDAANLRRFC</sequence>
<gene>
    <name evidence="2" type="ORF">SAMN05216221_1304</name>
</gene>
<reference evidence="3" key="1">
    <citation type="submission" date="2016-10" db="EMBL/GenBank/DDBJ databases">
        <authorList>
            <person name="Varghese N."/>
            <person name="Submissions S."/>
        </authorList>
    </citation>
    <scope>NUCLEOTIDE SEQUENCE [LARGE SCALE GENOMIC DNA]</scope>
    <source>
        <strain evidence="3">KCTC 32247</strain>
    </source>
</reference>
<protein>
    <submittedName>
        <fullName evidence="2">TniQ protein</fullName>
    </submittedName>
</protein>
<accession>A0A1H1QCN1</accession>
<dbReference type="AlphaFoldDB" id="A0A1H1QCN1"/>
<dbReference type="Pfam" id="PF06527">
    <property type="entry name" value="TniQ"/>
    <property type="match status" value="1"/>
</dbReference>
<name>A0A1H1QCN1_9PSED</name>
<organism evidence="2 3">
    <name type="scientific">Pseudomonas oryzae</name>
    <dbReference type="NCBI Taxonomy" id="1392877"/>
    <lineage>
        <taxon>Bacteria</taxon>
        <taxon>Pseudomonadati</taxon>
        <taxon>Pseudomonadota</taxon>
        <taxon>Gammaproteobacteria</taxon>
        <taxon>Pseudomonadales</taxon>
        <taxon>Pseudomonadaceae</taxon>
        <taxon>Pseudomonas</taxon>
    </lineage>
</organism>
<proteinExistence type="predicted"/>
<feature type="domain" description="TniQ" evidence="1">
    <location>
        <begin position="8"/>
        <end position="132"/>
    </location>
</feature>
<evidence type="ECO:0000259" key="1">
    <source>
        <dbReference type="Pfam" id="PF06527"/>
    </source>
</evidence>
<dbReference type="InterPro" id="IPR009492">
    <property type="entry name" value="TniQ"/>
</dbReference>
<evidence type="ECO:0000313" key="2">
    <source>
        <dbReference type="EMBL" id="SDS21206.1"/>
    </source>
</evidence>
<dbReference type="RefSeq" id="WP_090348191.1">
    <property type="nucleotide sequence ID" value="NZ_LT629751.1"/>
</dbReference>
<evidence type="ECO:0000313" key="3">
    <source>
        <dbReference type="Proteomes" id="UP000243359"/>
    </source>
</evidence>
<keyword evidence="3" id="KW-1185">Reference proteome</keyword>